<evidence type="ECO:0000256" key="3">
    <source>
        <dbReference type="ARBA" id="ARBA00022989"/>
    </source>
</evidence>
<keyword evidence="5" id="KW-1185">Reference proteome</keyword>
<accession>A0A1I8G3D3</accession>
<dbReference type="PANTHER" id="PTHR16950">
    <property type="entry name" value="ZINC TRANSPORTER SLC39A7 HISTIDINE-RICH MEMBRANE PROTEIN KE4"/>
    <property type="match status" value="1"/>
</dbReference>
<evidence type="ECO:0000256" key="4">
    <source>
        <dbReference type="ARBA" id="ARBA00023136"/>
    </source>
</evidence>
<dbReference type="STRING" id="282301.A0A1I8G3D3"/>
<dbReference type="GO" id="GO:0016020">
    <property type="term" value="C:membrane"/>
    <property type="evidence" value="ECO:0007669"/>
    <property type="project" value="UniProtKB-SubCell"/>
</dbReference>
<sequence>MISTFFAPQISIVLFPIVSSLIVGLCGIFPLLIIPTELTEHLQSKAGSRKLHRLLSFGIGSMLGDVFLHLLPEAYAQSKSAEHPVVNWVGVWTIVGVLSFLIIEKLLVFADLGGGRTDSDSSIKVNGAPASDSEDETATAVQVEGYLNLFANFVDNLTHGLAVGSSYAVSVKVGLVTTFCILVHEVPHEISDFAILLRAGFHKWRAAKAQLLTASGSLFGALFAFTMGQSSSVSVSVSVVLPFTSGGFLYLALASLTPPILAETDSRESLLQVLCLFIGFASLYIVSYYL</sequence>
<dbReference type="Proteomes" id="UP000095280">
    <property type="component" value="Unplaced"/>
</dbReference>
<comment type="subcellular location">
    <subcellularLocation>
        <location evidence="1">Membrane</location>
        <topology evidence="1">Multi-pass membrane protein</topology>
    </subcellularLocation>
</comment>
<dbReference type="WBParaSite" id="maker-uti_cns_0000772-snap-gene-1.8-mRNA-1">
    <property type="protein sequence ID" value="maker-uti_cns_0000772-snap-gene-1.8-mRNA-1"/>
    <property type="gene ID" value="maker-uti_cns_0000772-snap-gene-1.8"/>
</dbReference>
<dbReference type="PANTHER" id="PTHR16950:SF16">
    <property type="entry name" value="ZINC TRANSPORTER ZIP13"/>
    <property type="match status" value="1"/>
</dbReference>
<organism evidence="5 6">
    <name type="scientific">Macrostomum lignano</name>
    <dbReference type="NCBI Taxonomy" id="282301"/>
    <lineage>
        <taxon>Eukaryota</taxon>
        <taxon>Metazoa</taxon>
        <taxon>Spiralia</taxon>
        <taxon>Lophotrochozoa</taxon>
        <taxon>Platyhelminthes</taxon>
        <taxon>Rhabditophora</taxon>
        <taxon>Macrostomorpha</taxon>
        <taxon>Macrostomida</taxon>
        <taxon>Macrostomidae</taxon>
        <taxon>Macrostomum</taxon>
    </lineage>
</organism>
<protein>
    <submittedName>
        <fullName evidence="6">ZIP4_domain domain-containing protein</fullName>
    </submittedName>
</protein>
<keyword evidence="4" id="KW-0472">Membrane</keyword>
<evidence type="ECO:0000256" key="2">
    <source>
        <dbReference type="ARBA" id="ARBA00022692"/>
    </source>
</evidence>
<name>A0A1I8G3D3_9PLAT</name>
<evidence type="ECO:0000256" key="1">
    <source>
        <dbReference type="ARBA" id="ARBA00004141"/>
    </source>
</evidence>
<dbReference type="GO" id="GO:0005385">
    <property type="term" value="F:zinc ion transmembrane transporter activity"/>
    <property type="evidence" value="ECO:0007669"/>
    <property type="project" value="TreeGrafter"/>
</dbReference>
<keyword evidence="3" id="KW-1133">Transmembrane helix</keyword>
<evidence type="ECO:0000313" key="6">
    <source>
        <dbReference type="WBParaSite" id="maker-uti_cns_0000772-snap-gene-1.8-mRNA-1"/>
    </source>
</evidence>
<dbReference type="OrthoDB" id="200954at2759"/>
<reference evidence="6" key="1">
    <citation type="submission" date="2016-11" db="UniProtKB">
        <authorList>
            <consortium name="WormBaseParasite"/>
        </authorList>
    </citation>
    <scope>IDENTIFICATION</scope>
</reference>
<dbReference type="InterPro" id="IPR003689">
    <property type="entry name" value="ZIP"/>
</dbReference>
<proteinExistence type="predicted"/>
<dbReference type="AlphaFoldDB" id="A0A1I8G3D3"/>
<keyword evidence="2" id="KW-0812">Transmembrane</keyword>
<evidence type="ECO:0000313" key="5">
    <source>
        <dbReference type="Proteomes" id="UP000095280"/>
    </source>
</evidence>
<dbReference type="Pfam" id="PF02535">
    <property type="entry name" value="Zip"/>
    <property type="match status" value="1"/>
</dbReference>
<dbReference type="GO" id="GO:0006882">
    <property type="term" value="P:intracellular zinc ion homeostasis"/>
    <property type="evidence" value="ECO:0007669"/>
    <property type="project" value="TreeGrafter"/>
</dbReference>